<keyword evidence="1" id="KW-0479">Metal-binding</keyword>
<feature type="compositionally biased region" description="Polar residues" evidence="6">
    <location>
        <begin position="155"/>
        <end position="170"/>
    </location>
</feature>
<keyword evidence="3 5" id="KW-0863">Zinc-finger</keyword>
<evidence type="ECO:0000256" key="3">
    <source>
        <dbReference type="ARBA" id="ARBA00022771"/>
    </source>
</evidence>
<feature type="domain" description="AN1-type" evidence="7">
    <location>
        <begin position="4"/>
        <end position="52"/>
    </location>
</feature>
<organism evidence="8 9">
    <name type="scientific">Phyllotreta striolata</name>
    <name type="common">Striped flea beetle</name>
    <name type="synonym">Crioceris striolata</name>
    <dbReference type="NCBI Taxonomy" id="444603"/>
    <lineage>
        <taxon>Eukaryota</taxon>
        <taxon>Metazoa</taxon>
        <taxon>Ecdysozoa</taxon>
        <taxon>Arthropoda</taxon>
        <taxon>Hexapoda</taxon>
        <taxon>Insecta</taxon>
        <taxon>Pterygota</taxon>
        <taxon>Neoptera</taxon>
        <taxon>Endopterygota</taxon>
        <taxon>Coleoptera</taxon>
        <taxon>Polyphaga</taxon>
        <taxon>Cucujiformia</taxon>
        <taxon>Chrysomeloidea</taxon>
        <taxon>Chrysomelidae</taxon>
        <taxon>Galerucinae</taxon>
        <taxon>Alticini</taxon>
        <taxon>Phyllotreta</taxon>
    </lineage>
</organism>
<feature type="domain" description="AN1-type" evidence="7">
    <location>
        <begin position="94"/>
        <end position="142"/>
    </location>
</feature>
<keyword evidence="4" id="KW-0862">Zinc</keyword>
<sequence length="204" mass="22927">MELPHLGQHCSKPDCRKLDFLPVKCQACGCLFCPAHFDYSSHDCPEVYKLNNRVPVCPLCEQPVPIKQGELPDYVVGLHIDNDCQSDPARKRRKIFTNKCHFDRCKTKEIVPVICQQCLRNYCLKHRLPADHRCPGSNAGNPVKGKENSMKGGENSISGPRNSNVKGRQSQLDEDEDLARAISLSLNHQENTSRGRSSDRCVLS</sequence>
<protein>
    <recommendedName>
        <fullName evidence="7">AN1-type domain-containing protein</fullName>
    </recommendedName>
</protein>
<dbReference type="PROSITE" id="PS51039">
    <property type="entry name" value="ZF_AN1"/>
    <property type="match status" value="2"/>
</dbReference>
<dbReference type="OrthoDB" id="431929at2759"/>
<reference evidence="8" key="1">
    <citation type="submission" date="2022-01" db="EMBL/GenBank/DDBJ databases">
        <authorList>
            <person name="King R."/>
        </authorList>
    </citation>
    <scope>NUCLEOTIDE SEQUENCE</scope>
</reference>
<dbReference type="PANTHER" id="PTHR14677">
    <property type="entry name" value="ARSENITE INDUCUBLE RNA ASSOCIATED PROTEIN AIP-1-RELATED"/>
    <property type="match status" value="1"/>
</dbReference>
<feature type="compositionally biased region" description="Basic and acidic residues" evidence="6">
    <location>
        <begin position="191"/>
        <end position="204"/>
    </location>
</feature>
<name>A0A9N9XN52_PHYSR</name>
<keyword evidence="2" id="KW-0677">Repeat</keyword>
<dbReference type="Gene3D" id="4.10.1110.10">
    <property type="entry name" value="AN1-like Zinc finger"/>
    <property type="match status" value="2"/>
</dbReference>
<evidence type="ECO:0000256" key="5">
    <source>
        <dbReference type="PROSITE-ProRule" id="PRU00449"/>
    </source>
</evidence>
<dbReference type="PANTHER" id="PTHR14677:SF20">
    <property type="entry name" value="ZINC FINGER AN1-TYPE CONTAINING 2A-RELATED"/>
    <property type="match status" value="1"/>
</dbReference>
<evidence type="ECO:0000256" key="1">
    <source>
        <dbReference type="ARBA" id="ARBA00022723"/>
    </source>
</evidence>
<evidence type="ECO:0000256" key="4">
    <source>
        <dbReference type="ARBA" id="ARBA00022833"/>
    </source>
</evidence>
<dbReference type="Pfam" id="PF25403">
    <property type="entry name" value="zf-C2H2_ZFAND2"/>
    <property type="match status" value="1"/>
</dbReference>
<dbReference type="SMART" id="SM00154">
    <property type="entry name" value="ZnF_AN1"/>
    <property type="match status" value="2"/>
</dbReference>
<evidence type="ECO:0000313" key="8">
    <source>
        <dbReference type="EMBL" id="CAG9859135.1"/>
    </source>
</evidence>
<dbReference type="GO" id="GO:0005783">
    <property type="term" value="C:endoplasmic reticulum"/>
    <property type="evidence" value="ECO:0007669"/>
    <property type="project" value="TreeGrafter"/>
</dbReference>
<dbReference type="InterPro" id="IPR000058">
    <property type="entry name" value="Znf_AN1"/>
</dbReference>
<dbReference type="InterPro" id="IPR035896">
    <property type="entry name" value="AN1-like_Znf"/>
</dbReference>
<evidence type="ECO:0000256" key="6">
    <source>
        <dbReference type="SAM" id="MobiDB-lite"/>
    </source>
</evidence>
<proteinExistence type="predicted"/>
<dbReference type="Pfam" id="PF01428">
    <property type="entry name" value="zf-AN1"/>
    <property type="match status" value="2"/>
</dbReference>
<dbReference type="Proteomes" id="UP001153712">
    <property type="component" value="Chromosome 2"/>
</dbReference>
<evidence type="ECO:0000256" key="2">
    <source>
        <dbReference type="ARBA" id="ARBA00022737"/>
    </source>
</evidence>
<feature type="region of interest" description="Disordered" evidence="6">
    <location>
        <begin position="134"/>
        <end position="204"/>
    </location>
</feature>
<dbReference type="GO" id="GO:0008270">
    <property type="term" value="F:zinc ion binding"/>
    <property type="evidence" value="ECO:0007669"/>
    <property type="project" value="UniProtKB-KW"/>
</dbReference>
<dbReference type="SUPFAM" id="SSF118310">
    <property type="entry name" value="AN1-like Zinc finger"/>
    <property type="match status" value="2"/>
</dbReference>
<keyword evidence="9" id="KW-1185">Reference proteome</keyword>
<gene>
    <name evidence="8" type="ORF">PHYEVI_LOCUS5511</name>
</gene>
<evidence type="ECO:0000313" key="9">
    <source>
        <dbReference type="Proteomes" id="UP001153712"/>
    </source>
</evidence>
<dbReference type="AlphaFoldDB" id="A0A9N9XN52"/>
<dbReference type="GO" id="GO:0043161">
    <property type="term" value="P:proteasome-mediated ubiquitin-dependent protein catabolic process"/>
    <property type="evidence" value="ECO:0007669"/>
    <property type="project" value="TreeGrafter"/>
</dbReference>
<dbReference type="GO" id="GO:0045047">
    <property type="term" value="P:protein targeting to ER"/>
    <property type="evidence" value="ECO:0007669"/>
    <property type="project" value="TreeGrafter"/>
</dbReference>
<dbReference type="EMBL" id="OU900095">
    <property type="protein sequence ID" value="CAG9859135.1"/>
    <property type="molecule type" value="Genomic_DNA"/>
</dbReference>
<accession>A0A9N9XN52</accession>
<evidence type="ECO:0000259" key="7">
    <source>
        <dbReference type="PROSITE" id="PS51039"/>
    </source>
</evidence>
<dbReference type="InterPro" id="IPR057357">
    <property type="entry name" value="Znf-C2H2_ZFAND2A/B"/>
</dbReference>